<dbReference type="AlphaFoldDB" id="U3GU81"/>
<evidence type="ECO:0000256" key="10">
    <source>
        <dbReference type="SAM" id="Coils"/>
    </source>
</evidence>
<dbReference type="InterPro" id="IPR004604">
    <property type="entry name" value="DNA_recomb/repair_RecN"/>
</dbReference>
<evidence type="ECO:0000256" key="9">
    <source>
        <dbReference type="PIRNR" id="PIRNR003128"/>
    </source>
</evidence>
<evidence type="ECO:0000256" key="7">
    <source>
        <dbReference type="ARBA" id="ARBA00023204"/>
    </source>
</evidence>
<name>U3GU81_9CORY</name>
<dbReference type="GO" id="GO:0006281">
    <property type="term" value="P:DNA repair"/>
    <property type="evidence" value="ECO:0007669"/>
    <property type="project" value="UniProtKB-KW"/>
</dbReference>
<evidence type="ECO:0000256" key="3">
    <source>
        <dbReference type="ARBA" id="ARBA00021315"/>
    </source>
</evidence>
<keyword evidence="6" id="KW-0067">ATP-binding</keyword>
<dbReference type="HOGENOM" id="CLU_018297_3_0_11"/>
<dbReference type="KEGG" id="caz:CARG_04475"/>
<reference evidence="12 13" key="1">
    <citation type="journal article" date="2013" name="Genome Announc.">
        <title>Whole-Genome Sequence of the Clinical Strain Corynebacterium argentoratense DSM 44202, Isolated from a Human Throat Specimen.</title>
        <authorList>
            <person name="Bomholt C."/>
            <person name="Glaub A."/>
            <person name="Gravermann K."/>
            <person name="Albersmeier A."/>
            <person name="Brinkrolf K."/>
            <person name="Ruckert C."/>
            <person name="Tauch A."/>
        </authorList>
    </citation>
    <scope>NUCLEOTIDE SEQUENCE [LARGE SCALE GENOMIC DNA]</scope>
    <source>
        <strain evidence="12">DSM 44202</strain>
    </source>
</reference>
<dbReference type="PATRIC" id="fig|1348662.3.peg.880"/>
<sequence length="576" mass="60974">MGTIVPMLTEITIDNLGVISHATAEFSSGLSVVTGETGAGKTMVVSSLRLLCGSRADASRVRSGADRAVVEGRFSTSGLGDAARGRAEAVVEGAGGVADDNGEFIALRTVTSAGRSKAHLGGRSVPAAALKEFSEQLITVHGQNDQLRLLAADQQRAAVDAQVGDVFNRYEAAWSEYRRLAKDLQERTLKRRELAQEIDRLRFAIDEIDAVAPASGEDAELVELIRRLQDVDTVREQAVTALHAIDGADGGGFDDSSPASDLLGQAAAALAGDDPELAQLSEQLSDITSQLGDISVALGSFLSGLPSDPSELDRLLQRQGEIKSLTRKYAPDCEGVVAWRAKAAQRLEKIDVSSDALDKLEKEVQSAHKEALALAKQLSKARQGVAARLSKQVTAELAGLAMGKSRFEVAVSTVELGPHGIDEVEFRLASMPGAEARPLASSASGGELSRVMLALELFQGADTRGATLVFDEVDAGVGGVAAVEIGRRLAQLAKNNQVIVVTHLPQVAAYADMHLHVSKHVGDDTVTSGVEELSRERRIEELSRMLAGLADTETGRAHAEELLDRAQQECAEMRAG</sequence>
<dbReference type="GO" id="GO:0043590">
    <property type="term" value="C:bacterial nucleoid"/>
    <property type="evidence" value="ECO:0007669"/>
    <property type="project" value="TreeGrafter"/>
</dbReference>
<comment type="function">
    <text evidence="1 9">May be involved in recombinational repair of damaged DNA.</text>
</comment>
<evidence type="ECO:0000313" key="13">
    <source>
        <dbReference type="Proteomes" id="UP000016943"/>
    </source>
</evidence>
<evidence type="ECO:0000256" key="8">
    <source>
        <dbReference type="ARBA" id="ARBA00033408"/>
    </source>
</evidence>
<proteinExistence type="inferred from homology"/>
<dbReference type="GO" id="GO:0006310">
    <property type="term" value="P:DNA recombination"/>
    <property type="evidence" value="ECO:0007669"/>
    <property type="project" value="InterPro"/>
</dbReference>
<dbReference type="EMBL" id="CP006365">
    <property type="protein sequence ID" value="AGU15035.1"/>
    <property type="molecule type" value="Genomic_DNA"/>
</dbReference>
<organism evidence="12 13">
    <name type="scientific">Corynebacterium argentoratense DSM 44202</name>
    <dbReference type="NCBI Taxonomy" id="1348662"/>
    <lineage>
        <taxon>Bacteria</taxon>
        <taxon>Bacillati</taxon>
        <taxon>Actinomycetota</taxon>
        <taxon>Actinomycetes</taxon>
        <taxon>Mycobacteriales</taxon>
        <taxon>Corynebacteriaceae</taxon>
        <taxon>Corynebacterium</taxon>
    </lineage>
</organism>
<dbReference type="InterPro" id="IPR003395">
    <property type="entry name" value="RecF/RecN/SMC_N"/>
</dbReference>
<dbReference type="STRING" id="1348662.CARG_04475"/>
<evidence type="ECO:0000256" key="6">
    <source>
        <dbReference type="ARBA" id="ARBA00022840"/>
    </source>
</evidence>
<keyword evidence="7 9" id="KW-0234">DNA repair</keyword>
<dbReference type="CDD" id="cd03241">
    <property type="entry name" value="ABC_RecN"/>
    <property type="match status" value="1"/>
</dbReference>
<evidence type="ECO:0000256" key="2">
    <source>
        <dbReference type="ARBA" id="ARBA00009441"/>
    </source>
</evidence>
<dbReference type="PANTHER" id="PTHR11059">
    <property type="entry name" value="DNA REPAIR PROTEIN RECN"/>
    <property type="match status" value="1"/>
</dbReference>
<gene>
    <name evidence="12" type="ORF">CARG_04475</name>
</gene>
<feature type="coiled-coil region" evidence="10">
    <location>
        <begin position="549"/>
        <end position="576"/>
    </location>
</feature>
<dbReference type="NCBIfam" id="TIGR00634">
    <property type="entry name" value="recN"/>
    <property type="match status" value="1"/>
</dbReference>
<evidence type="ECO:0000256" key="5">
    <source>
        <dbReference type="ARBA" id="ARBA00022763"/>
    </source>
</evidence>
<accession>U3GU81</accession>
<evidence type="ECO:0000256" key="4">
    <source>
        <dbReference type="ARBA" id="ARBA00022741"/>
    </source>
</evidence>
<dbReference type="Proteomes" id="UP000016943">
    <property type="component" value="Chromosome"/>
</dbReference>
<evidence type="ECO:0000313" key="12">
    <source>
        <dbReference type="EMBL" id="AGU15035.1"/>
    </source>
</evidence>
<feature type="domain" description="RecF/RecN/SMC N-terminal" evidence="11">
    <location>
        <begin position="8"/>
        <end position="519"/>
    </location>
</feature>
<evidence type="ECO:0000259" key="11">
    <source>
        <dbReference type="Pfam" id="PF02463"/>
    </source>
</evidence>
<evidence type="ECO:0000256" key="1">
    <source>
        <dbReference type="ARBA" id="ARBA00003618"/>
    </source>
</evidence>
<feature type="coiled-coil region" evidence="10">
    <location>
        <begin position="350"/>
        <end position="377"/>
    </location>
</feature>
<keyword evidence="10" id="KW-0175">Coiled coil</keyword>
<dbReference type="PANTHER" id="PTHR11059:SF0">
    <property type="entry name" value="DNA REPAIR PROTEIN RECN"/>
    <property type="match status" value="1"/>
</dbReference>
<keyword evidence="5 9" id="KW-0227">DNA damage</keyword>
<dbReference type="FunFam" id="3.40.50.300:FF:000356">
    <property type="entry name" value="DNA repair protein RecN"/>
    <property type="match status" value="1"/>
</dbReference>
<dbReference type="Gene3D" id="3.40.50.300">
    <property type="entry name" value="P-loop containing nucleotide triphosphate hydrolases"/>
    <property type="match status" value="2"/>
</dbReference>
<keyword evidence="13" id="KW-1185">Reference proteome</keyword>
<keyword evidence="4" id="KW-0547">Nucleotide-binding</keyword>
<dbReference type="GO" id="GO:0005524">
    <property type="term" value="F:ATP binding"/>
    <property type="evidence" value="ECO:0007669"/>
    <property type="project" value="UniProtKB-KW"/>
</dbReference>
<dbReference type="InterPro" id="IPR027417">
    <property type="entry name" value="P-loop_NTPase"/>
</dbReference>
<comment type="similarity">
    <text evidence="2 9">Belongs to the RecN family.</text>
</comment>
<dbReference type="PIRSF" id="PIRSF003128">
    <property type="entry name" value="RecN"/>
    <property type="match status" value="1"/>
</dbReference>
<dbReference type="SUPFAM" id="SSF52540">
    <property type="entry name" value="P-loop containing nucleoside triphosphate hydrolases"/>
    <property type="match status" value="2"/>
</dbReference>
<dbReference type="eggNOG" id="COG0497">
    <property type="taxonomic scope" value="Bacteria"/>
</dbReference>
<protein>
    <recommendedName>
        <fullName evidence="3 9">DNA repair protein RecN</fullName>
    </recommendedName>
    <alternativeName>
        <fullName evidence="8 9">Recombination protein N</fullName>
    </alternativeName>
</protein>
<dbReference type="Pfam" id="PF02463">
    <property type="entry name" value="SMC_N"/>
    <property type="match status" value="1"/>
</dbReference>
<dbReference type="GO" id="GO:0009432">
    <property type="term" value="P:SOS response"/>
    <property type="evidence" value="ECO:0007669"/>
    <property type="project" value="TreeGrafter"/>
</dbReference>